<dbReference type="InterPro" id="IPR046960">
    <property type="entry name" value="PPR_At4g14850-like_plant"/>
</dbReference>
<keyword evidence="2" id="KW-1185">Reference proteome</keyword>
<comment type="caution">
    <text evidence="1">The sequence shown here is derived from an EMBL/GenBank/DDBJ whole genome shotgun (WGS) entry which is preliminary data.</text>
</comment>
<dbReference type="EMBL" id="VDCV01000006">
    <property type="protein sequence ID" value="KAB5552603.1"/>
    <property type="molecule type" value="Genomic_DNA"/>
</dbReference>
<sequence>MSLELGNEAHELLKRSPFAFDVQLNNQLVEMHANAELDALCLIECGVDGLVFVEEMRRLGLQPNAETFLAVFMTCASAGAVKEGLIHFWSMRIEYGIAPGIEHHLGVIDILRKAGFLDHELDNRVEALLVAPGPSAGNIIKSNRPQE</sequence>
<organism evidence="1 2">
    <name type="scientific">Salix brachista</name>
    <dbReference type="NCBI Taxonomy" id="2182728"/>
    <lineage>
        <taxon>Eukaryota</taxon>
        <taxon>Viridiplantae</taxon>
        <taxon>Streptophyta</taxon>
        <taxon>Embryophyta</taxon>
        <taxon>Tracheophyta</taxon>
        <taxon>Spermatophyta</taxon>
        <taxon>Magnoliopsida</taxon>
        <taxon>eudicotyledons</taxon>
        <taxon>Gunneridae</taxon>
        <taxon>Pentapetalae</taxon>
        <taxon>rosids</taxon>
        <taxon>fabids</taxon>
        <taxon>Malpighiales</taxon>
        <taxon>Salicaceae</taxon>
        <taxon>Saliceae</taxon>
        <taxon>Salix</taxon>
    </lineage>
</organism>
<gene>
    <name evidence="1" type="ORF">DKX38_009914</name>
</gene>
<dbReference type="InterPro" id="IPR011990">
    <property type="entry name" value="TPR-like_helical_dom_sf"/>
</dbReference>
<evidence type="ECO:0000313" key="2">
    <source>
        <dbReference type="Proteomes" id="UP000326939"/>
    </source>
</evidence>
<dbReference type="PANTHER" id="PTHR47926:SF353">
    <property type="entry name" value="DYW DOMAIN-CONTAINING PROTEIN"/>
    <property type="match status" value="1"/>
</dbReference>
<accession>A0A5N5ME78</accession>
<dbReference type="PANTHER" id="PTHR47926">
    <property type="entry name" value="PENTATRICOPEPTIDE REPEAT-CONTAINING PROTEIN"/>
    <property type="match status" value="1"/>
</dbReference>
<evidence type="ECO:0000313" key="1">
    <source>
        <dbReference type="EMBL" id="KAB5552603.1"/>
    </source>
</evidence>
<proteinExistence type="predicted"/>
<dbReference type="Proteomes" id="UP000326939">
    <property type="component" value="Chromosome 6"/>
</dbReference>
<reference evidence="2" key="1">
    <citation type="journal article" date="2019" name="Gigascience">
        <title>De novo genome assembly of the endangered Acer yangbiense, a plant species with extremely small populations endemic to Yunnan Province, China.</title>
        <authorList>
            <person name="Yang J."/>
            <person name="Wariss H.M."/>
            <person name="Tao L."/>
            <person name="Zhang R."/>
            <person name="Yun Q."/>
            <person name="Hollingsworth P."/>
            <person name="Dao Z."/>
            <person name="Luo G."/>
            <person name="Guo H."/>
            <person name="Ma Y."/>
            <person name="Sun W."/>
        </authorList>
    </citation>
    <scope>NUCLEOTIDE SEQUENCE [LARGE SCALE GENOMIC DNA]</scope>
    <source>
        <strain evidence="2">cv. br00</strain>
    </source>
</reference>
<protein>
    <submittedName>
        <fullName evidence="1">Uncharacterized protein</fullName>
    </submittedName>
</protein>
<dbReference type="Gene3D" id="1.25.40.10">
    <property type="entry name" value="Tetratricopeptide repeat domain"/>
    <property type="match status" value="1"/>
</dbReference>
<name>A0A5N5ME78_9ROSI</name>
<dbReference type="GO" id="GO:0003723">
    <property type="term" value="F:RNA binding"/>
    <property type="evidence" value="ECO:0007669"/>
    <property type="project" value="InterPro"/>
</dbReference>
<dbReference type="AlphaFoldDB" id="A0A5N5ME78"/>
<dbReference type="GO" id="GO:0009451">
    <property type="term" value="P:RNA modification"/>
    <property type="evidence" value="ECO:0007669"/>
    <property type="project" value="InterPro"/>
</dbReference>